<dbReference type="InParanoid" id="A0A1X7VPH0"/>
<accession>A0A1X7VPH0</accession>
<feature type="region of interest" description="Disordered" evidence="1">
    <location>
        <begin position="1"/>
        <end position="21"/>
    </location>
</feature>
<evidence type="ECO:0000313" key="3">
    <source>
        <dbReference type="EnsemblMetazoa" id="Aqu2.1.41740_001"/>
    </source>
</evidence>
<organism evidence="3">
    <name type="scientific">Amphimedon queenslandica</name>
    <name type="common">Sponge</name>
    <dbReference type="NCBI Taxonomy" id="400682"/>
    <lineage>
        <taxon>Eukaryota</taxon>
        <taxon>Metazoa</taxon>
        <taxon>Porifera</taxon>
        <taxon>Demospongiae</taxon>
        <taxon>Heteroscleromorpha</taxon>
        <taxon>Haplosclerida</taxon>
        <taxon>Niphatidae</taxon>
        <taxon>Amphimedon</taxon>
    </lineage>
</organism>
<proteinExistence type="predicted"/>
<dbReference type="EnsemblMetazoa" id="Aqu2.1.41740_001">
    <property type="protein sequence ID" value="Aqu2.1.41740_001"/>
    <property type="gene ID" value="Aqu2.1.41740"/>
</dbReference>
<dbReference type="AlphaFoldDB" id="A0A1X7VPH0"/>
<protein>
    <recommendedName>
        <fullName evidence="2">DUF7041 domain-containing protein</fullName>
    </recommendedName>
</protein>
<dbReference type="Pfam" id="PF23055">
    <property type="entry name" value="DUF7041"/>
    <property type="match status" value="1"/>
</dbReference>
<feature type="domain" description="DUF7041" evidence="2">
    <location>
        <begin position="30"/>
        <end position="96"/>
    </location>
</feature>
<evidence type="ECO:0000256" key="1">
    <source>
        <dbReference type="SAM" id="MobiDB-lite"/>
    </source>
</evidence>
<dbReference type="PANTHER" id="PTHR33327">
    <property type="entry name" value="ENDONUCLEASE"/>
    <property type="match status" value="1"/>
</dbReference>
<reference evidence="3" key="1">
    <citation type="submission" date="2017-05" db="UniProtKB">
        <authorList>
            <consortium name="EnsemblMetazoa"/>
        </authorList>
    </citation>
    <scope>IDENTIFICATION</scope>
</reference>
<sequence length="112" mass="12325">MSRGGSRNNSPQPPAPSTASSGVLVFVKNPPFRPANSKLWFAKVDAQFATKGITVRKTKFDHVIASLSPEFAFEICHLIFKPTSATPYDALRTQLSVTLLLNRDVFNMSQKS</sequence>
<evidence type="ECO:0000259" key="2">
    <source>
        <dbReference type="Pfam" id="PF23055"/>
    </source>
</evidence>
<dbReference type="InterPro" id="IPR055469">
    <property type="entry name" value="DUF7041"/>
</dbReference>
<dbReference type="PANTHER" id="PTHR33327:SF3">
    <property type="entry name" value="RNA-DIRECTED DNA POLYMERASE"/>
    <property type="match status" value="1"/>
</dbReference>
<name>A0A1X7VPH0_AMPQE</name>